<feature type="binding site" evidence="9">
    <location>
        <position position="19"/>
    </location>
    <ligand>
        <name>Mg(2+)</name>
        <dbReference type="ChEBI" id="CHEBI:18420"/>
    </ligand>
</feature>
<comment type="pathway">
    <text evidence="9">Cofactor biosynthesis; biotin biosynthesis; biotin from 7,8-diaminononanoate: step 1/2.</text>
</comment>
<evidence type="ECO:0000256" key="8">
    <source>
        <dbReference type="ARBA" id="ARBA00047386"/>
    </source>
</evidence>
<evidence type="ECO:0000256" key="3">
    <source>
        <dbReference type="ARBA" id="ARBA00022723"/>
    </source>
</evidence>
<dbReference type="AlphaFoldDB" id="A0A2H0LVF8"/>
<dbReference type="PANTHER" id="PTHR43210">
    <property type="entry name" value="DETHIOBIOTIN SYNTHETASE"/>
    <property type="match status" value="1"/>
</dbReference>
<gene>
    <name evidence="9 10" type="primary">bioD</name>
    <name evidence="10" type="ORF">COV72_08500</name>
</gene>
<dbReference type="Gene3D" id="3.40.50.300">
    <property type="entry name" value="P-loop containing nucleotide triphosphate hydrolases"/>
    <property type="match status" value="1"/>
</dbReference>
<keyword evidence="6 9" id="KW-0067">ATP-binding</keyword>
<reference evidence="10 11" key="1">
    <citation type="submission" date="2017-09" db="EMBL/GenBank/DDBJ databases">
        <title>Depth-based differentiation of microbial function through sediment-hosted aquifers and enrichment of novel symbionts in the deep terrestrial subsurface.</title>
        <authorList>
            <person name="Probst A.J."/>
            <person name="Ladd B."/>
            <person name="Jarett J.K."/>
            <person name="Geller-Mcgrath D.E."/>
            <person name="Sieber C.M."/>
            <person name="Emerson J.B."/>
            <person name="Anantharaman K."/>
            <person name="Thomas B.C."/>
            <person name="Malmstrom R."/>
            <person name="Stieglmeier M."/>
            <person name="Klingl A."/>
            <person name="Woyke T."/>
            <person name="Ryan C.M."/>
            <person name="Banfield J.F."/>
        </authorList>
    </citation>
    <scope>NUCLEOTIDE SEQUENCE [LARGE SCALE GENOMIC DNA]</scope>
    <source>
        <strain evidence="10">CG11_big_fil_rev_8_21_14_0_20_42_13</strain>
    </source>
</reference>
<feature type="active site" evidence="9">
    <location>
        <position position="40"/>
    </location>
</feature>
<evidence type="ECO:0000313" key="10">
    <source>
        <dbReference type="EMBL" id="PIQ88337.1"/>
    </source>
</evidence>
<evidence type="ECO:0000256" key="7">
    <source>
        <dbReference type="ARBA" id="ARBA00022842"/>
    </source>
</evidence>
<dbReference type="GO" id="GO:0005829">
    <property type="term" value="C:cytosol"/>
    <property type="evidence" value="ECO:0007669"/>
    <property type="project" value="TreeGrafter"/>
</dbReference>
<dbReference type="NCBIfam" id="TIGR00347">
    <property type="entry name" value="bioD"/>
    <property type="match status" value="1"/>
</dbReference>
<keyword evidence="4 9" id="KW-0547">Nucleotide-binding</keyword>
<organism evidence="10 11">
    <name type="scientific">Candidatus Ghiorseimicrobium undicola</name>
    <dbReference type="NCBI Taxonomy" id="1974746"/>
    <lineage>
        <taxon>Bacteria</taxon>
        <taxon>Pseudomonadati</taxon>
        <taxon>Candidatus Omnitrophota</taxon>
        <taxon>Candidatus Ghiorseimicrobium</taxon>
    </lineage>
</organism>
<keyword evidence="2 9" id="KW-0436">Ligase</keyword>
<dbReference type="GO" id="GO:0005524">
    <property type="term" value="F:ATP binding"/>
    <property type="evidence" value="ECO:0007669"/>
    <property type="project" value="UniProtKB-UniRule"/>
</dbReference>
<comment type="cofactor">
    <cofactor evidence="9">
        <name>Mg(2+)</name>
        <dbReference type="ChEBI" id="CHEBI:18420"/>
    </cofactor>
</comment>
<comment type="catalytic activity">
    <reaction evidence="9">
        <text>(7R,8S)-7,8-diammoniononanoate + CO2 + ATP = (4R,5S)-dethiobiotin + ADP + phosphate + 3 H(+)</text>
        <dbReference type="Rhea" id="RHEA:15805"/>
        <dbReference type="ChEBI" id="CHEBI:15378"/>
        <dbReference type="ChEBI" id="CHEBI:16526"/>
        <dbReference type="ChEBI" id="CHEBI:30616"/>
        <dbReference type="ChEBI" id="CHEBI:43474"/>
        <dbReference type="ChEBI" id="CHEBI:149469"/>
        <dbReference type="ChEBI" id="CHEBI:149473"/>
        <dbReference type="ChEBI" id="CHEBI:456216"/>
        <dbReference type="EC" id="6.3.3.3"/>
    </reaction>
</comment>
<feature type="binding site" evidence="9">
    <location>
        <position position="201"/>
    </location>
    <ligand>
        <name>ATP</name>
        <dbReference type="ChEBI" id="CHEBI:30616"/>
    </ligand>
</feature>
<dbReference type="InterPro" id="IPR004472">
    <property type="entry name" value="DTB_synth_BioD"/>
</dbReference>
<evidence type="ECO:0000256" key="9">
    <source>
        <dbReference type="HAMAP-Rule" id="MF_00336"/>
    </source>
</evidence>
<keyword evidence="3 9" id="KW-0479">Metal-binding</keyword>
<evidence type="ECO:0000313" key="11">
    <source>
        <dbReference type="Proteomes" id="UP000229641"/>
    </source>
</evidence>
<comment type="similarity">
    <text evidence="9">Belongs to the dethiobiotin synthetase family.</text>
</comment>
<evidence type="ECO:0000256" key="6">
    <source>
        <dbReference type="ARBA" id="ARBA00022840"/>
    </source>
</evidence>
<accession>A0A2H0LVF8</accession>
<dbReference type="PANTHER" id="PTHR43210:SF2">
    <property type="entry name" value="ATP-DEPENDENT DETHIOBIOTIN SYNTHETASE BIOD 2"/>
    <property type="match status" value="1"/>
</dbReference>
<dbReference type="InterPro" id="IPR027417">
    <property type="entry name" value="P-loop_NTPase"/>
</dbReference>
<evidence type="ECO:0000256" key="5">
    <source>
        <dbReference type="ARBA" id="ARBA00022756"/>
    </source>
</evidence>
<dbReference type="Pfam" id="PF13500">
    <property type="entry name" value="AAA_26"/>
    <property type="match status" value="1"/>
</dbReference>
<evidence type="ECO:0000256" key="2">
    <source>
        <dbReference type="ARBA" id="ARBA00022598"/>
    </source>
</evidence>
<sequence>MIMAKGIFITAVGTDIGKTTVSCILIKLLKKRGIDCGVMKPVQCAGNDAEILMRASCVKDGKVLVNPFFLKHSYAPLLAFKKEGIKFRKKIVLDSFEKLSNLHQFMLVEGAGGLLVPLTKDYFISDLAADLGLPLVIVADVGLGAINHTLLTIEHAKNKGLKIAGLIFNTRGPRPGVVESTNPGIIKSISNIPVLGVVPHNNFRNIKIMLDGIINA</sequence>
<name>A0A2H0LVF8_9BACT</name>
<evidence type="ECO:0000256" key="4">
    <source>
        <dbReference type="ARBA" id="ARBA00022741"/>
    </source>
</evidence>
<dbReference type="HAMAP" id="MF_00336">
    <property type="entry name" value="BioD"/>
    <property type="match status" value="1"/>
</dbReference>
<comment type="subcellular location">
    <subcellularLocation>
        <location evidence="9">Cytoplasm</location>
    </subcellularLocation>
</comment>
<keyword evidence="5 9" id="KW-0093">Biotin biosynthesis</keyword>
<dbReference type="GO" id="GO:0009102">
    <property type="term" value="P:biotin biosynthetic process"/>
    <property type="evidence" value="ECO:0007669"/>
    <property type="project" value="UniProtKB-UniRule"/>
</dbReference>
<dbReference type="Proteomes" id="UP000229641">
    <property type="component" value="Unassembled WGS sequence"/>
</dbReference>
<feature type="binding site" evidence="9">
    <location>
        <begin position="109"/>
        <end position="112"/>
    </location>
    <ligand>
        <name>ATP</name>
        <dbReference type="ChEBI" id="CHEBI:30616"/>
    </ligand>
</feature>
<dbReference type="EC" id="6.3.3.3" evidence="9"/>
<feature type="binding site" evidence="9">
    <location>
        <position position="109"/>
    </location>
    <ligand>
        <name>Mg(2+)</name>
        <dbReference type="ChEBI" id="CHEBI:18420"/>
    </ligand>
</feature>
<proteinExistence type="inferred from homology"/>
<comment type="function">
    <text evidence="9">Catalyzes a mechanistically unusual reaction, the ATP-dependent insertion of CO2 between the N7 and N8 nitrogen atoms of 7,8-diaminopelargonic acid (DAPA, also called 7,8-diammoniononanoate) to form a ureido ring.</text>
</comment>
<comment type="caution">
    <text evidence="10">The sequence shown here is derived from an EMBL/GenBank/DDBJ whole genome shotgun (WGS) entry which is preliminary data.</text>
</comment>
<feature type="binding site" evidence="9">
    <location>
        <position position="48"/>
    </location>
    <ligand>
        <name>ATP</name>
        <dbReference type="ChEBI" id="CHEBI:30616"/>
    </ligand>
</feature>
<comment type="subunit">
    <text evidence="9">Homodimer.</text>
</comment>
<comment type="catalytic activity">
    <reaction evidence="8">
        <text>(7R,8S)-8-amino-7-(carboxyamino)nonanoate + ATP = (4R,5S)-dethiobiotin + ADP + phosphate + H(+)</text>
        <dbReference type="Rhea" id="RHEA:63684"/>
        <dbReference type="ChEBI" id="CHEBI:15378"/>
        <dbReference type="ChEBI" id="CHEBI:30616"/>
        <dbReference type="ChEBI" id="CHEBI:43474"/>
        <dbReference type="ChEBI" id="CHEBI:149470"/>
        <dbReference type="ChEBI" id="CHEBI:149473"/>
        <dbReference type="ChEBI" id="CHEBI:456216"/>
    </reaction>
</comment>
<dbReference type="EMBL" id="PCWA01000109">
    <property type="protein sequence ID" value="PIQ88337.1"/>
    <property type="molecule type" value="Genomic_DNA"/>
</dbReference>
<protein>
    <recommendedName>
        <fullName evidence="9">ATP-dependent dethiobiotin synthetase BioD</fullName>
        <ecNumber evidence="9">6.3.3.3</ecNumber>
    </recommendedName>
    <alternativeName>
        <fullName evidence="9">DTB synthetase</fullName>
        <shortName evidence="9">DTBS</shortName>
    </alternativeName>
    <alternativeName>
        <fullName evidence="9">Dethiobiotin synthase</fullName>
    </alternativeName>
</protein>
<dbReference type="PIRSF" id="PIRSF006755">
    <property type="entry name" value="DTB_synth"/>
    <property type="match status" value="1"/>
</dbReference>
<feature type="binding site" evidence="9">
    <location>
        <begin position="169"/>
        <end position="170"/>
    </location>
    <ligand>
        <name>ATP</name>
        <dbReference type="ChEBI" id="CHEBI:30616"/>
    </ligand>
</feature>
<dbReference type="UniPathway" id="UPA00078">
    <property type="reaction ID" value="UER00161"/>
</dbReference>
<feature type="binding site" evidence="9">
    <location>
        <begin position="15"/>
        <end position="20"/>
    </location>
    <ligand>
        <name>ATP</name>
        <dbReference type="ChEBI" id="CHEBI:30616"/>
    </ligand>
</feature>
<dbReference type="GO" id="GO:0004141">
    <property type="term" value="F:dethiobiotin synthase activity"/>
    <property type="evidence" value="ECO:0007669"/>
    <property type="project" value="UniProtKB-UniRule"/>
</dbReference>
<dbReference type="SUPFAM" id="SSF52540">
    <property type="entry name" value="P-loop containing nucleoside triphosphate hydrolases"/>
    <property type="match status" value="1"/>
</dbReference>
<dbReference type="GO" id="GO:0000287">
    <property type="term" value="F:magnesium ion binding"/>
    <property type="evidence" value="ECO:0007669"/>
    <property type="project" value="UniProtKB-UniRule"/>
</dbReference>
<dbReference type="CDD" id="cd03109">
    <property type="entry name" value="DTBS"/>
    <property type="match status" value="1"/>
</dbReference>
<comment type="caution">
    <text evidence="9">Lacks conserved residue(s) required for the propagation of feature annotation.</text>
</comment>
<feature type="binding site" evidence="9">
    <location>
        <position position="48"/>
    </location>
    <ligand>
        <name>Mg(2+)</name>
        <dbReference type="ChEBI" id="CHEBI:18420"/>
    </ligand>
</feature>
<keyword evidence="1 9" id="KW-0963">Cytoplasm</keyword>
<evidence type="ECO:0000256" key="1">
    <source>
        <dbReference type="ARBA" id="ARBA00022490"/>
    </source>
</evidence>
<keyword evidence="7 9" id="KW-0460">Magnesium</keyword>